<keyword evidence="1" id="KW-1133">Transmembrane helix</keyword>
<sequence>MLAALAARFGLSLLMSRLRMIVGRVPASLWIVLAVVLIGTAGVILHRREVAAHYKTAYEAGRTAERALWERRLADARDEGERWRSDYEAAAAKLTTQIGENHALETRLAAALADDLRVQGPGRAGVCPGPAAAAGGSRTADGPADAPLAPLPPEQPLAIVPWGDLVRYAEQADLARAEAVTWRTWYLANVEALRKARLDAPSPLFGNEK</sequence>
<evidence type="ECO:0000313" key="3">
    <source>
        <dbReference type="Proteomes" id="UP000617634"/>
    </source>
</evidence>
<comment type="caution">
    <text evidence="2">The sequence shown here is derived from an EMBL/GenBank/DDBJ whole genome shotgun (WGS) entry which is preliminary data.</text>
</comment>
<evidence type="ECO:0000256" key="1">
    <source>
        <dbReference type="SAM" id="Phobius"/>
    </source>
</evidence>
<dbReference type="Proteomes" id="UP000617634">
    <property type="component" value="Unassembled WGS sequence"/>
</dbReference>
<gene>
    <name evidence="2" type="ORF">I5E68_09860</name>
</gene>
<protein>
    <submittedName>
        <fullName evidence="2">Uncharacterized protein</fullName>
    </submittedName>
</protein>
<keyword evidence="1" id="KW-0472">Membrane</keyword>
<dbReference type="RefSeq" id="WP_197163330.1">
    <property type="nucleotide sequence ID" value="NZ_JADZGI010000001.1"/>
</dbReference>
<dbReference type="AlphaFoldDB" id="A0A931HC04"/>
<accession>A0A931HC04</accession>
<reference evidence="2" key="1">
    <citation type="submission" date="2020-11" db="EMBL/GenBank/DDBJ databases">
        <title>Novosphingobium aureum sp. nov., a marine bacterium isolated from sediment of a salt flat.</title>
        <authorList>
            <person name="Yoo Y."/>
            <person name="Kim J.-J."/>
        </authorList>
    </citation>
    <scope>NUCLEOTIDE SEQUENCE</scope>
    <source>
        <strain evidence="2">YJ-S2-02</strain>
    </source>
</reference>
<evidence type="ECO:0000313" key="2">
    <source>
        <dbReference type="EMBL" id="MBH0113250.1"/>
    </source>
</evidence>
<proteinExistence type="predicted"/>
<organism evidence="2 3">
    <name type="scientific">Novosphingobium aureum</name>
    <dbReference type="NCBI Taxonomy" id="2792964"/>
    <lineage>
        <taxon>Bacteria</taxon>
        <taxon>Pseudomonadati</taxon>
        <taxon>Pseudomonadota</taxon>
        <taxon>Alphaproteobacteria</taxon>
        <taxon>Sphingomonadales</taxon>
        <taxon>Sphingomonadaceae</taxon>
        <taxon>Novosphingobium</taxon>
    </lineage>
</organism>
<name>A0A931HC04_9SPHN</name>
<keyword evidence="1" id="KW-0812">Transmembrane</keyword>
<feature type="transmembrane region" description="Helical" evidence="1">
    <location>
        <begin position="27"/>
        <end position="45"/>
    </location>
</feature>
<dbReference type="EMBL" id="JADZGI010000001">
    <property type="protein sequence ID" value="MBH0113250.1"/>
    <property type="molecule type" value="Genomic_DNA"/>
</dbReference>
<keyword evidence="3" id="KW-1185">Reference proteome</keyword>